<evidence type="ECO:0000313" key="3">
    <source>
        <dbReference type="Proteomes" id="UP000054350"/>
    </source>
</evidence>
<protein>
    <submittedName>
        <fullName evidence="2">Uncharacterized protein</fullName>
    </submittedName>
</protein>
<gene>
    <name evidence="2" type="ORF">AMAG_20028</name>
</gene>
<reference evidence="3" key="2">
    <citation type="submission" date="2009-11" db="EMBL/GenBank/DDBJ databases">
        <title>The Genome Sequence of Allomyces macrogynus strain ATCC 38327.</title>
        <authorList>
            <consortium name="The Broad Institute Genome Sequencing Platform"/>
            <person name="Russ C."/>
            <person name="Cuomo C."/>
            <person name="Shea T."/>
            <person name="Young S.K."/>
            <person name="Zeng Q."/>
            <person name="Koehrsen M."/>
            <person name="Haas B."/>
            <person name="Borodovsky M."/>
            <person name="Guigo R."/>
            <person name="Alvarado L."/>
            <person name="Berlin A."/>
            <person name="Borenstein D."/>
            <person name="Chen Z."/>
            <person name="Engels R."/>
            <person name="Freedman E."/>
            <person name="Gellesch M."/>
            <person name="Goldberg J."/>
            <person name="Griggs A."/>
            <person name="Gujja S."/>
            <person name="Heiman D."/>
            <person name="Hepburn T."/>
            <person name="Howarth C."/>
            <person name="Jen D."/>
            <person name="Larson L."/>
            <person name="Lewis B."/>
            <person name="Mehta T."/>
            <person name="Park D."/>
            <person name="Pearson M."/>
            <person name="Roberts A."/>
            <person name="Saif S."/>
            <person name="Shenoy N."/>
            <person name="Sisk P."/>
            <person name="Stolte C."/>
            <person name="Sykes S."/>
            <person name="Walk T."/>
            <person name="White J."/>
            <person name="Yandava C."/>
            <person name="Burger G."/>
            <person name="Gray M.W."/>
            <person name="Holland P.W.H."/>
            <person name="King N."/>
            <person name="Lang F.B.F."/>
            <person name="Roger A.J."/>
            <person name="Ruiz-Trillo I."/>
            <person name="Lander E."/>
            <person name="Nusbaum C."/>
        </authorList>
    </citation>
    <scope>NUCLEOTIDE SEQUENCE [LARGE SCALE GENOMIC DNA]</scope>
    <source>
        <strain evidence="3">ATCC 38327</strain>
    </source>
</reference>
<evidence type="ECO:0000256" key="1">
    <source>
        <dbReference type="SAM" id="MobiDB-lite"/>
    </source>
</evidence>
<evidence type="ECO:0000313" key="2">
    <source>
        <dbReference type="EMBL" id="KNE69717.1"/>
    </source>
</evidence>
<dbReference type="VEuPathDB" id="FungiDB:AMAG_20028"/>
<feature type="compositionally biased region" description="Low complexity" evidence="1">
    <location>
        <begin position="28"/>
        <end position="47"/>
    </location>
</feature>
<feature type="compositionally biased region" description="Pro residues" evidence="1">
    <location>
        <begin position="65"/>
        <end position="92"/>
    </location>
</feature>
<organism evidence="2 3">
    <name type="scientific">Allomyces macrogynus (strain ATCC 38327)</name>
    <name type="common">Allomyces javanicus var. macrogynus</name>
    <dbReference type="NCBI Taxonomy" id="578462"/>
    <lineage>
        <taxon>Eukaryota</taxon>
        <taxon>Fungi</taxon>
        <taxon>Fungi incertae sedis</taxon>
        <taxon>Blastocladiomycota</taxon>
        <taxon>Blastocladiomycetes</taxon>
        <taxon>Blastocladiales</taxon>
        <taxon>Blastocladiaceae</taxon>
        <taxon>Allomyces</taxon>
    </lineage>
</organism>
<reference evidence="2 3" key="1">
    <citation type="submission" date="2009-11" db="EMBL/GenBank/DDBJ databases">
        <title>Annotation of Allomyces macrogynus ATCC 38327.</title>
        <authorList>
            <consortium name="The Broad Institute Genome Sequencing Platform"/>
            <person name="Russ C."/>
            <person name="Cuomo C."/>
            <person name="Burger G."/>
            <person name="Gray M.W."/>
            <person name="Holland P.W.H."/>
            <person name="King N."/>
            <person name="Lang F.B.F."/>
            <person name="Roger A.J."/>
            <person name="Ruiz-Trillo I."/>
            <person name="Young S.K."/>
            <person name="Zeng Q."/>
            <person name="Gargeya S."/>
            <person name="Fitzgerald M."/>
            <person name="Haas B."/>
            <person name="Abouelleil A."/>
            <person name="Alvarado L."/>
            <person name="Arachchi H.M."/>
            <person name="Berlin A."/>
            <person name="Chapman S.B."/>
            <person name="Gearin G."/>
            <person name="Goldberg J."/>
            <person name="Griggs A."/>
            <person name="Gujja S."/>
            <person name="Hansen M."/>
            <person name="Heiman D."/>
            <person name="Howarth C."/>
            <person name="Larimer J."/>
            <person name="Lui A."/>
            <person name="MacDonald P.J.P."/>
            <person name="McCowen C."/>
            <person name="Montmayeur A."/>
            <person name="Murphy C."/>
            <person name="Neiman D."/>
            <person name="Pearson M."/>
            <person name="Priest M."/>
            <person name="Roberts A."/>
            <person name="Saif S."/>
            <person name="Shea T."/>
            <person name="Sisk P."/>
            <person name="Stolte C."/>
            <person name="Sykes S."/>
            <person name="Wortman J."/>
            <person name="Nusbaum C."/>
            <person name="Birren B."/>
        </authorList>
    </citation>
    <scope>NUCLEOTIDE SEQUENCE [LARGE SCALE GENOMIC DNA]</scope>
    <source>
        <strain evidence="2 3">ATCC 38327</strain>
    </source>
</reference>
<sequence>MTRRTPAPAPAAPTRPPRRAAASPPPSAARASAPVLLPLPQLPLHWPMSRPSSGNHHPPLTLRAPAPPASPRAPGPDPPRPPLLRLRPPPRSPYGAVRVTVGRF</sequence>
<dbReference type="EMBL" id="GG745362">
    <property type="protein sequence ID" value="KNE69717.1"/>
    <property type="molecule type" value="Genomic_DNA"/>
</dbReference>
<feature type="region of interest" description="Disordered" evidence="1">
    <location>
        <begin position="1"/>
        <end position="104"/>
    </location>
</feature>
<proteinExistence type="predicted"/>
<dbReference type="AlphaFoldDB" id="A0A0L0T4Q4"/>
<name>A0A0L0T4Q4_ALLM3</name>
<dbReference type="Proteomes" id="UP000054350">
    <property type="component" value="Unassembled WGS sequence"/>
</dbReference>
<accession>A0A0L0T4Q4</accession>
<keyword evidence="3" id="KW-1185">Reference proteome</keyword>